<evidence type="ECO:0000313" key="3">
    <source>
        <dbReference type="EMBL" id="SAK94863.1"/>
    </source>
</evidence>
<dbReference type="RefSeq" id="WP_061128452.1">
    <property type="nucleotide sequence ID" value="NZ_FCOF02000075.1"/>
</dbReference>
<dbReference type="GO" id="GO:0016787">
    <property type="term" value="F:hydrolase activity"/>
    <property type="evidence" value="ECO:0007669"/>
    <property type="project" value="UniProtKB-KW"/>
</dbReference>
<dbReference type="InterPro" id="IPR010126">
    <property type="entry name" value="Esterase_phb"/>
</dbReference>
<protein>
    <submittedName>
        <fullName evidence="3">PHB depolymerase family esterase</fullName>
    </submittedName>
</protein>
<proteinExistence type="predicted"/>
<dbReference type="GO" id="GO:0005576">
    <property type="term" value="C:extracellular region"/>
    <property type="evidence" value="ECO:0007669"/>
    <property type="project" value="InterPro"/>
</dbReference>
<name>A0A158DK78_9BURK</name>
<dbReference type="Pfam" id="PF10503">
    <property type="entry name" value="Esterase_PHB"/>
    <property type="match status" value="1"/>
</dbReference>
<evidence type="ECO:0000313" key="4">
    <source>
        <dbReference type="Proteomes" id="UP000054870"/>
    </source>
</evidence>
<dbReference type="PANTHER" id="PTHR43037:SF1">
    <property type="entry name" value="BLL1128 PROTEIN"/>
    <property type="match status" value="1"/>
</dbReference>
<reference evidence="3" key="1">
    <citation type="submission" date="2016-01" db="EMBL/GenBank/DDBJ databases">
        <authorList>
            <person name="Peeters C."/>
        </authorList>
    </citation>
    <scope>NUCLEOTIDE SEQUENCE [LARGE SCALE GENOMIC DNA]</scope>
    <source>
        <strain evidence="3">LMG 29318</strain>
    </source>
</reference>
<gene>
    <name evidence="3" type="ORF">AWB75_06861</name>
</gene>
<comment type="caution">
    <text evidence="3">The sequence shown here is derived from an EMBL/GenBank/DDBJ whole genome shotgun (WGS) entry which is preliminary data.</text>
</comment>
<keyword evidence="4" id="KW-1185">Reference proteome</keyword>
<dbReference type="OrthoDB" id="9767239at2"/>
<keyword evidence="1" id="KW-0732">Signal</keyword>
<dbReference type="AlphaFoldDB" id="A0A158DK78"/>
<dbReference type="EMBL" id="FCOF02000075">
    <property type="protein sequence ID" value="SAK94863.1"/>
    <property type="molecule type" value="Genomic_DNA"/>
</dbReference>
<organism evidence="3 4">
    <name type="scientific">Caballeronia catudaia</name>
    <dbReference type="NCBI Taxonomy" id="1777136"/>
    <lineage>
        <taxon>Bacteria</taxon>
        <taxon>Pseudomonadati</taxon>
        <taxon>Pseudomonadota</taxon>
        <taxon>Betaproteobacteria</taxon>
        <taxon>Burkholderiales</taxon>
        <taxon>Burkholderiaceae</taxon>
        <taxon>Caballeronia</taxon>
    </lineage>
</organism>
<dbReference type="Proteomes" id="UP000054870">
    <property type="component" value="Unassembled WGS sequence"/>
</dbReference>
<evidence type="ECO:0000256" key="2">
    <source>
        <dbReference type="ARBA" id="ARBA00022801"/>
    </source>
</evidence>
<evidence type="ECO:0000256" key="1">
    <source>
        <dbReference type="ARBA" id="ARBA00022729"/>
    </source>
</evidence>
<accession>A0A158DK78</accession>
<sequence length="373" mass="40093">MDILDPLASANAALWSLFAGGPLGFAVRSFVDPQPTVTSARLKAPSHPAADIINELPMARSHLPATAPSIKPRGAAASNGPQWLSRHFEHAGQTHRFKLCVPSVYHGQSLPMVVMLHGAQQDPDDFAAGTGTNEAADARGYIVAYPEQSETVSLLRCWNWFRPGDQVRESGEASMIAALTREIVATYNVDDARVYVAGMSAGGAMAVNLAVTHPDLYAAAAVHSGVAFGVADEAFSALCAMNDGKGKIRLPARLLDGSQPRTVPLIVFHGDADEIVHPRNSDQIISMRQLLQREAGATHHSLPTELSETENGYAYTRRVFHDENGLAVGEQWLVHGLGHTWSGGNPQGTYSDRCGPHATNEILRFFDQFALSS</sequence>
<keyword evidence="2" id="KW-0378">Hydrolase</keyword>
<dbReference type="PANTHER" id="PTHR43037">
    <property type="entry name" value="UNNAMED PRODUCT-RELATED"/>
    <property type="match status" value="1"/>
</dbReference>
<dbReference type="Gene3D" id="3.40.50.1820">
    <property type="entry name" value="alpha/beta hydrolase"/>
    <property type="match status" value="1"/>
</dbReference>
<dbReference type="SUPFAM" id="SSF53474">
    <property type="entry name" value="alpha/beta-Hydrolases"/>
    <property type="match status" value="1"/>
</dbReference>
<dbReference type="InterPro" id="IPR050955">
    <property type="entry name" value="Plant_Biomass_Hydrol_Est"/>
</dbReference>
<dbReference type="InterPro" id="IPR029058">
    <property type="entry name" value="AB_hydrolase_fold"/>
</dbReference>
<dbReference type="NCBIfam" id="TIGR01840">
    <property type="entry name" value="esterase_phb"/>
    <property type="match status" value="1"/>
</dbReference>